<keyword evidence="1" id="KW-1133">Transmembrane helix</keyword>
<evidence type="ECO:0000313" key="3">
    <source>
        <dbReference type="EMBL" id="MBZ3926869.1"/>
    </source>
</evidence>
<proteinExistence type="predicted"/>
<comment type="caution">
    <text evidence="3">The sequence shown here is derived from an EMBL/GenBank/DDBJ whole genome shotgun (WGS) entry which is preliminary data.</text>
</comment>
<keyword evidence="2" id="KW-0732">Signal</keyword>
<feature type="signal peptide" evidence="2">
    <location>
        <begin position="1"/>
        <end position="34"/>
    </location>
</feature>
<name>A0AAW4RRU6_XANCI</name>
<evidence type="ECO:0000256" key="2">
    <source>
        <dbReference type="SAM" id="SignalP"/>
    </source>
</evidence>
<keyword evidence="1" id="KW-0472">Membrane</keyword>
<organism evidence="3 4">
    <name type="scientific">Xanthomonas citri pv. sesbaniae</name>
    <dbReference type="NCBI Taxonomy" id="473425"/>
    <lineage>
        <taxon>Bacteria</taxon>
        <taxon>Pseudomonadati</taxon>
        <taxon>Pseudomonadota</taxon>
        <taxon>Gammaproteobacteria</taxon>
        <taxon>Lysobacterales</taxon>
        <taxon>Lysobacteraceae</taxon>
        <taxon>Xanthomonas</taxon>
    </lineage>
</organism>
<sequence length="80" mass="8403">MKFDRTKFRQVVKSTAAKVGTGVAAVAAAPFAFAQAAGSSNVGTTVSTLVNEYKEEALIAIFAMVVVLWTLKATGVLKPR</sequence>
<feature type="transmembrane region" description="Helical" evidence="1">
    <location>
        <begin position="58"/>
        <end position="77"/>
    </location>
</feature>
<dbReference type="Proteomes" id="UP000825388">
    <property type="component" value="Unassembled WGS sequence"/>
</dbReference>
<accession>A0AAW4RRU6</accession>
<dbReference type="RefSeq" id="WP_089112390.1">
    <property type="nucleotide sequence ID" value="NZ_LOKL01000176.1"/>
</dbReference>
<evidence type="ECO:0008006" key="5">
    <source>
        <dbReference type="Google" id="ProtNLM"/>
    </source>
</evidence>
<evidence type="ECO:0000313" key="4">
    <source>
        <dbReference type="Proteomes" id="UP000825388"/>
    </source>
</evidence>
<dbReference type="AlphaFoldDB" id="A0AAW4RRU6"/>
<reference evidence="3" key="1">
    <citation type="submission" date="2015-12" db="EMBL/GenBank/DDBJ databases">
        <authorList>
            <person name="Bansal K."/>
            <person name="Midha S."/>
            <person name="Patil P.B."/>
        </authorList>
    </citation>
    <scope>NUCLEOTIDE SEQUENCE</scope>
    <source>
        <strain evidence="3">LMG867</strain>
    </source>
</reference>
<gene>
    <name evidence="3" type="ORF">Xseb_21370</name>
</gene>
<feature type="chain" id="PRO_5043845695" description="Capsid protein" evidence="2">
    <location>
        <begin position="35"/>
        <end position="80"/>
    </location>
</feature>
<dbReference type="EMBL" id="LOKL01000176">
    <property type="protein sequence ID" value="MBZ3926869.1"/>
    <property type="molecule type" value="Genomic_DNA"/>
</dbReference>
<keyword evidence="1" id="KW-0812">Transmembrane</keyword>
<protein>
    <recommendedName>
        <fullName evidence="5">Capsid protein</fullName>
    </recommendedName>
</protein>
<evidence type="ECO:0000256" key="1">
    <source>
        <dbReference type="SAM" id="Phobius"/>
    </source>
</evidence>